<feature type="domain" description="Glycosyltransferase subfamily 4-like N-terminal" evidence="2">
    <location>
        <begin position="15"/>
        <end position="168"/>
    </location>
</feature>
<protein>
    <recommendedName>
        <fullName evidence="5">Glycosyl transferase family 1 domain-containing protein</fullName>
    </recommendedName>
</protein>
<organism evidence="3 4">
    <name type="scientific">Helicobacter bilis ATCC 43879</name>
    <dbReference type="NCBI Taxonomy" id="613026"/>
    <lineage>
        <taxon>Bacteria</taxon>
        <taxon>Pseudomonadati</taxon>
        <taxon>Campylobacterota</taxon>
        <taxon>Epsilonproteobacteria</taxon>
        <taxon>Campylobacterales</taxon>
        <taxon>Helicobacteraceae</taxon>
        <taxon>Helicobacter</taxon>
    </lineage>
</organism>
<dbReference type="Pfam" id="PF00534">
    <property type="entry name" value="Glycos_transf_1"/>
    <property type="match status" value="1"/>
</dbReference>
<feature type="domain" description="Glycosyl transferase family 1" evidence="1">
    <location>
        <begin position="363"/>
        <end position="491"/>
    </location>
</feature>
<dbReference type="EMBL" id="ACDN02000023">
    <property type="protein sequence ID" value="EEO24309.2"/>
    <property type="molecule type" value="Genomic_DNA"/>
</dbReference>
<gene>
    <name evidence="3" type="ORF">HRAG_01366</name>
</gene>
<dbReference type="AlphaFoldDB" id="C3XH20"/>
<dbReference type="PANTHER" id="PTHR12526:SF630">
    <property type="entry name" value="GLYCOSYLTRANSFERASE"/>
    <property type="match status" value="1"/>
</dbReference>
<name>C3XH20_9HELI</name>
<dbReference type="SUPFAM" id="SSF53756">
    <property type="entry name" value="UDP-Glycosyltransferase/glycogen phosphorylase"/>
    <property type="match status" value="2"/>
</dbReference>
<dbReference type="RefSeq" id="WP_020995617.1">
    <property type="nucleotide sequence ID" value="NZ_KI392035.1"/>
</dbReference>
<dbReference type="PANTHER" id="PTHR12526">
    <property type="entry name" value="GLYCOSYLTRANSFERASE"/>
    <property type="match status" value="1"/>
</dbReference>
<dbReference type="Proteomes" id="UP000005085">
    <property type="component" value="Unassembled WGS sequence"/>
</dbReference>
<evidence type="ECO:0000259" key="2">
    <source>
        <dbReference type="Pfam" id="PF13439"/>
    </source>
</evidence>
<dbReference type="InterPro" id="IPR028098">
    <property type="entry name" value="Glyco_trans_4-like_N"/>
</dbReference>
<dbReference type="Pfam" id="PF13439">
    <property type="entry name" value="Glyco_transf_4"/>
    <property type="match status" value="1"/>
</dbReference>
<comment type="caution">
    <text evidence="3">The sequence shown here is derived from an EMBL/GenBank/DDBJ whole genome shotgun (WGS) entry which is preliminary data.</text>
</comment>
<dbReference type="InterPro" id="IPR001296">
    <property type="entry name" value="Glyco_trans_1"/>
</dbReference>
<accession>C3XH20</accession>
<dbReference type="GO" id="GO:0016757">
    <property type="term" value="F:glycosyltransferase activity"/>
    <property type="evidence" value="ECO:0007669"/>
    <property type="project" value="InterPro"/>
</dbReference>
<sequence>MQKIYIILKDITESGGGERVCVNLSNAFSEIGFEVHIISLFRLEKDIAFSLNENINVRFLSHTTPKSKNPLKKLFNKSIYRYILSKKVDTIAQQEKPNIILANDGWYIPKTKLDSIQYIRLWHLNAPKKIDKRKQKIFNLFDTLVVLSSRELNKWQSYHKNVKVIPNFLPFISHKNTDSNQHRIISVGRMDRGDQKGFLRLIDIWEKVQERMGGLRGLGCKNNENLDSNLCYAKPTSCHTDFTICHTESSICHTEPLGEVSSLNPNPCHVERSETSKNTESKKDISCLRTRTSEALAHTCKYDKITIQNDSHKTTLDSKRLSAEAVCDDFKSCEALNARSLLNINDEARKANSLKRVETATHKKALESWQLVIVGDGAMKEQIQAKILEKNLQDSIILKPFTKDIEKEYLNASIYAMTSHFEGFGMVLVEASSYALPCVAFDIAAGPSDIIESHTSGYLIEDNDLQDYADKLIDLMSDKQKRESMGLQAKQKVSIAFSKEAVMKLWQDIFNN</sequence>
<keyword evidence="4" id="KW-1185">Reference proteome</keyword>
<dbReference type="Gene3D" id="3.40.50.2000">
    <property type="entry name" value="Glycogen Phosphorylase B"/>
    <property type="match status" value="3"/>
</dbReference>
<reference evidence="3 4" key="1">
    <citation type="journal article" date="2014" name="Genome Announc.">
        <title>Draft genome sequences of six enterohepatic helicobacter species isolated from humans and one from rhesus macaques.</title>
        <authorList>
            <person name="Shen Z."/>
            <person name="Sheh A."/>
            <person name="Young S.K."/>
            <person name="Abouelliel A."/>
            <person name="Ward D.V."/>
            <person name="Earl A.M."/>
            <person name="Fox J.G."/>
        </authorList>
    </citation>
    <scope>NUCLEOTIDE SEQUENCE [LARGE SCALE GENOMIC DNA]</scope>
    <source>
        <strain evidence="3 4">ATCC 43879</strain>
    </source>
</reference>
<dbReference type="HOGENOM" id="CLU_009583_0_0_7"/>
<evidence type="ECO:0000313" key="3">
    <source>
        <dbReference type="EMBL" id="EEO24309.2"/>
    </source>
</evidence>
<evidence type="ECO:0000259" key="1">
    <source>
        <dbReference type="Pfam" id="PF00534"/>
    </source>
</evidence>
<evidence type="ECO:0008006" key="5">
    <source>
        <dbReference type="Google" id="ProtNLM"/>
    </source>
</evidence>
<dbReference type="OrthoDB" id="6286688at2"/>
<proteinExistence type="predicted"/>
<dbReference type="eggNOG" id="COG0438">
    <property type="taxonomic scope" value="Bacteria"/>
</dbReference>
<evidence type="ECO:0000313" key="4">
    <source>
        <dbReference type="Proteomes" id="UP000005085"/>
    </source>
</evidence>